<name>A0A1B1BMP0_9MICO</name>
<keyword evidence="1" id="KW-0812">Transmembrane</keyword>
<dbReference type="OrthoDB" id="3742900at2"/>
<evidence type="ECO:0000256" key="1">
    <source>
        <dbReference type="SAM" id="Phobius"/>
    </source>
</evidence>
<reference evidence="2 3" key="1">
    <citation type="submission" date="2016-06" db="EMBL/GenBank/DDBJ databases">
        <title>Genome sequencing of Cryobacterium arcticum PAMC 27867.</title>
        <authorList>
            <person name="Lee J."/>
            <person name="Kim O.-S."/>
        </authorList>
    </citation>
    <scope>NUCLEOTIDE SEQUENCE [LARGE SCALE GENOMIC DNA]</scope>
    <source>
        <strain evidence="2 3">PAMC 27867</strain>
    </source>
</reference>
<feature type="transmembrane region" description="Helical" evidence="1">
    <location>
        <begin position="279"/>
        <end position="299"/>
    </location>
</feature>
<feature type="transmembrane region" description="Helical" evidence="1">
    <location>
        <begin position="305"/>
        <end position="324"/>
    </location>
</feature>
<dbReference type="EMBL" id="CP016282">
    <property type="protein sequence ID" value="ANP73815.1"/>
    <property type="molecule type" value="Genomic_DNA"/>
</dbReference>
<feature type="transmembrane region" description="Helical" evidence="1">
    <location>
        <begin position="245"/>
        <end position="267"/>
    </location>
</feature>
<dbReference type="STRING" id="670052.PA27867_2877"/>
<dbReference type="Pfam" id="PF19877">
    <property type="entry name" value="DUF6350"/>
    <property type="match status" value="1"/>
</dbReference>
<feature type="transmembrane region" description="Helical" evidence="1">
    <location>
        <begin position="113"/>
        <end position="133"/>
    </location>
</feature>
<dbReference type="AlphaFoldDB" id="A0A1B1BMP0"/>
<evidence type="ECO:0000313" key="3">
    <source>
        <dbReference type="Proteomes" id="UP000092582"/>
    </source>
</evidence>
<feature type="transmembrane region" description="Helical" evidence="1">
    <location>
        <begin position="7"/>
        <end position="33"/>
    </location>
</feature>
<proteinExistence type="predicted"/>
<feature type="transmembrane region" description="Helical" evidence="1">
    <location>
        <begin position="204"/>
        <end position="225"/>
    </location>
</feature>
<keyword evidence="3" id="KW-1185">Reference proteome</keyword>
<feature type="transmembrane region" description="Helical" evidence="1">
    <location>
        <begin position="145"/>
        <end position="165"/>
    </location>
</feature>
<accession>A0A1B1BMP0</accession>
<feature type="transmembrane region" description="Helical" evidence="1">
    <location>
        <begin position="380"/>
        <end position="401"/>
    </location>
</feature>
<feature type="transmembrane region" description="Helical" evidence="1">
    <location>
        <begin position="345"/>
        <end position="364"/>
    </location>
</feature>
<dbReference type="InterPro" id="IPR045931">
    <property type="entry name" value="DUF6350"/>
</dbReference>
<protein>
    <submittedName>
        <fullName evidence="2">Membrane protein</fullName>
    </submittedName>
</protein>
<feature type="transmembrane region" description="Helical" evidence="1">
    <location>
        <begin position="81"/>
        <end position="101"/>
    </location>
</feature>
<evidence type="ECO:0000313" key="2">
    <source>
        <dbReference type="EMBL" id="ANP73815.1"/>
    </source>
</evidence>
<dbReference type="Proteomes" id="UP000092582">
    <property type="component" value="Chromosome 1"/>
</dbReference>
<keyword evidence="1" id="KW-0472">Membrane</keyword>
<dbReference type="RefSeq" id="WP_066597481.1">
    <property type="nucleotide sequence ID" value="NZ_CP016282.1"/>
</dbReference>
<gene>
    <name evidence="2" type="ORF">PA27867_2877</name>
</gene>
<sequence length="419" mass="42632">MNRITTALLAALEALIVVAIGVGIALVPLTVLWGTHYGLGIDWFVFWRAAVDVWLLGNGVDLAVQLPVEVTTALGIAGAEAPFSLTIALLGFAVLAVLLGVRTGRRAAGTDYRLTAAGTAVLTYALLAALLTFSAGTAVVTPAPVQGILLPTLVFALGVLIGAWAPGRAAGTVWPGWLARPVTDQLNRIPAEVRSQLAAALRGGTAAVAGILVVAGLAVFVSVLANFATVIGLYETLQADVMGGISLTIGQLAFIPNIVIWAASWFAGPGIALGTGSSITPLGTSVSAVPGLPLFGVLPHGTLDFGFLGLLVPVLIGFVVAVLVRQGLDKRANSPHGTARMLITGGLMGLVAGILLGLLAWWSAGAMGPGRLVDVGPNPLLVGALTVVEVGIAAALGMLVGGRRARSTDTRTEEVSTKR</sequence>
<dbReference type="KEGG" id="cart:PA27867_2877"/>
<organism evidence="2 3">
    <name type="scientific">Cryobacterium arcticum</name>
    <dbReference type="NCBI Taxonomy" id="670052"/>
    <lineage>
        <taxon>Bacteria</taxon>
        <taxon>Bacillati</taxon>
        <taxon>Actinomycetota</taxon>
        <taxon>Actinomycetes</taxon>
        <taxon>Micrococcales</taxon>
        <taxon>Microbacteriaceae</taxon>
        <taxon>Cryobacterium</taxon>
    </lineage>
</organism>
<keyword evidence="1" id="KW-1133">Transmembrane helix</keyword>